<keyword evidence="3" id="KW-1185">Reference proteome</keyword>
<gene>
    <name evidence="2" type="ORF">GRAN_5040</name>
</gene>
<comment type="caution">
    <text evidence="2">The sequence shown here is derived from an EMBL/GenBank/DDBJ whole genome shotgun (WGS) entry which is preliminary data.</text>
</comment>
<accession>A0A4Q0SY30</accession>
<dbReference type="RefSeq" id="WP_128915609.1">
    <property type="nucleotide sequence ID" value="NZ_RDSM01000006.1"/>
</dbReference>
<dbReference type="EMBL" id="RDSM01000006">
    <property type="protein sequence ID" value="RXH54071.1"/>
    <property type="molecule type" value="Genomic_DNA"/>
</dbReference>
<sequence>MMEVVLTGNPEAGRLEAEVCNERYDLVAIVYEDNTGVQVEKHGAEELPDDLLSGIKDELSTRPNRKGIDDPGGMTLGQYSLWLLEKDEPAR</sequence>
<evidence type="ECO:0000256" key="1">
    <source>
        <dbReference type="SAM" id="MobiDB-lite"/>
    </source>
</evidence>
<reference evidence="2 3" key="1">
    <citation type="submission" date="2018-11" db="EMBL/GenBank/DDBJ databases">
        <authorList>
            <person name="Mardanov A.V."/>
            <person name="Ravin N.V."/>
            <person name="Dedysh S.N."/>
        </authorList>
    </citation>
    <scope>NUCLEOTIDE SEQUENCE [LARGE SCALE GENOMIC DNA]</scope>
    <source>
        <strain evidence="2 3">AF10</strain>
    </source>
</reference>
<name>A0A4Q0SY30_9BACT</name>
<evidence type="ECO:0000313" key="3">
    <source>
        <dbReference type="Proteomes" id="UP000289437"/>
    </source>
</evidence>
<dbReference type="Proteomes" id="UP000289437">
    <property type="component" value="Unassembled WGS sequence"/>
</dbReference>
<feature type="region of interest" description="Disordered" evidence="1">
    <location>
        <begin position="54"/>
        <end position="74"/>
    </location>
</feature>
<evidence type="ECO:0000313" key="2">
    <source>
        <dbReference type="EMBL" id="RXH54071.1"/>
    </source>
</evidence>
<reference evidence="3" key="2">
    <citation type="submission" date="2019-02" db="EMBL/GenBank/DDBJ databases">
        <title>Granulicella sibirica sp. nov., a psychrotolerant acidobacterium isolated from an organic soil layer in forested tundra, West Siberia.</title>
        <authorList>
            <person name="Oshkin I.Y."/>
            <person name="Kulichevskaya I.S."/>
            <person name="Rijpstra W.I.C."/>
            <person name="Sinninghe Damste J.S."/>
            <person name="Rakitin A.L."/>
            <person name="Ravin N.V."/>
            <person name="Dedysh S.N."/>
        </authorList>
    </citation>
    <scope>NUCLEOTIDE SEQUENCE [LARGE SCALE GENOMIC DNA]</scope>
    <source>
        <strain evidence="3">AF10</strain>
    </source>
</reference>
<dbReference type="AlphaFoldDB" id="A0A4Q0SY30"/>
<protein>
    <submittedName>
        <fullName evidence="2">Uncharacterized protein</fullName>
    </submittedName>
</protein>
<proteinExistence type="predicted"/>
<organism evidence="2 3">
    <name type="scientific">Granulicella sibirica</name>
    <dbReference type="NCBI Taxonomy" id="2479048"/>
    <lineage>
        <taxon>Bacteria</taxon>
        <taxon>Pseudomonadati</taxon>
        <taxon>Acidobacteriota</taxon>
        <taxon>Terriglobia</taxon>
        <taxon>Terriglobales</taxon>
        <taxon>Acidobacteriaceae</taxon>
        <taxon>Granulicella</taxon>
    </lineage>
</organism>